<dbReference type="SUPFAM" id="SSF52313">
    <property type="entry name" value="Ribosomal protein S2"/>
    <property type="match status" value="1"/>
</dbReference>
<dbReference type="CDD" id="cd01425">
    <property type="entry name" value="RPS2"/>
    <property type="match status" value="1"/>
</dbReference>
<evidence type="ECO:0000313" key="9">
    <source>
        <dbReference type="Proteomes" id="UP001230915"/>
    </source>
</evidence>
<dbReference type="PRINTS" id="PR00395">
    <property type="entry name" value="RIBOSOMALS2"/>
</dbReference>
<dbReference type="EMBL" id="JAVHUL010000003">
    <property type="protein sequence ID" value="MDQ7916363.1"/>
    <property type="molecule type" value="Genomic_DNA"/>
</dbReference>
<evidence type="ECO:0000256" key="7">
    <source>
        <dbReference type="SAM" id="MobiDB-lite"/>
    </source>
</evidence>
<keyword evidence="9" id="KW-1185">Reference proteome</keyword>
<dbReference type="PANTHER" id="PTHR12534:SF0">
    <property type="entry name" value="SMALL RIBOSOMAL SUBUNIT PROTEIN US2M"/>
    <property type="match status" value="1"/>
</dbReference>
<dbReference type="InterPro" id="IPR001865">
    <property type="entry name" value="Ribosomal_uS2"/>
</dbReference>
<dbReference type="GO" id="GO:0005840">
    <property type="term" value="C:ribosome"/>
    <property type="evidence" value="ECO:0007669"/>
    <property type="project" value="UniProtKB-KW"/>
</dbReference>
<keyword evidence="3 5" id="KW-0687">Ribonucleoprotein</keyword>
<accession>A0ABU1A035</accession>
<gene>
    <name evidence="5 8" type="primary">rpsB</name>
    <name evidence="8" type="ORF">RBU60_02155</name>
</gene>
<evidence type="ECO:0000256" key="6">
    <source>
        <dbReference type="RuleBase" id="RU003631"/>
    </source>
</evidence>
<evidence type="ECO:0000256" key="2">
    <source>
        <dbReference type="ARBA" id="ARBA00022980"/>
    </source>
</evidence>
<dbReference type="HAMAP" id="MF_00291_B">
    <property type="entry name" value="Ribosomal_uS2_B"/>
    <property type="match status" value="1"/>
</dbReference>
<dbReference type="PROSITE" id="PS00962">
    <property type="entry name" value="RIBOSOMAL_S2_1"/>
    <property type="match status" value="1"/>
</dbReference>
<evidence type="ECO:0000256" key="5">
    <source>
        <dbReference type="HAMAP-Rule" id="MF_00291"/>
    </source>
</evidence>
<protein>
    <recommendedName>
        <fullName evidence="4 5">Small ribosomal subunit protein uS2</fullName>
    </recommendedName>
</protein>
<dbReference type="InterPro" id="IPR023591">
    <property type="entry name" value="Ribosomal_uS2_flav_dom_sf"/>
</dbReference>
<dbReference type="PANTHER" id="PTHR12534">
    <property type="entry name" value="30S RIBOSOMAL PROTEIN S2 PROKARYOTIC AND ORGANELLAR"/>
    <property type="match status" value="1"/>
</dbReference>
<feature type="region of interest" description="Disordered" evidence="7">
    <location>
        <begin position="229"/>
        <end position="309"/>
    </location>
</feature>
<dbReference type="Pfam" id="PF00318">
    <property type="entry name" value="Ribosomal_S2"/>
    <property type="match status" value="1"/>
</dbReference>
<evidence type="ECO:0000313" key="8">
    <source>
        <dbReference type="EMBL" id="MDQ7916363.1"/>
    </source>
</evidence>
<reference evidence="8 9" key="1">
    <citation type="submission" date="2023-08" db="EMBL/GenBank/DDBJ databases">
        <title>Mesonia sp. MT50, isolated from deep-sea sediment of the Mariana Trench.</title>
        <authorList>
            <person name="Fu H."/>
        </authorList>
    </citation>
    <scope>NUCLEOTIDE SEQUENCE [LARGE SCALE GENOMIC DNA]</scope>
    <source>
        <strain evidence="8 9">MT50</strain>
    </source>
</reference>
<proteinExistence type="inferred from homology"/>
<dbReference type="InterPro" id="IPR018130">
    <property type="entry name" value="Ribosomal_uS2_CS"/>
</dbReference>
<dbReference type="InterPro" id="IPR005706">
    <property type="entry name" value="Ribosomal_uS2_bac/mit/plastid"/>
</dbReference>
<dbReference type="RefSeq" id="WP_308862987.1">
    <property type="nucleotide sequence ID" value="NZ_JAVHUL010000003.1"/>
</dbReference>
<dbReference type="Gene3D" id="3.40.50.10490">
    <property type="entry name" value="Glucose-6-phosphate isomerase like protein, domain 1"/>
    <property type="match status" value="1"/>
</dbReference>
<evidence type="ECO:0000256" key="3">
    <source>
        <dbReference type="ARBA" id="ARBA00023274"/>
    </source>
</evidence>
<sequence>MANKVEVKELLDAGVHFGHLTRRWNPNMAPYIYMERNGIHIINLYKSAAKMQEAADALSKIAASGRKILFVATKKQAKEIVAEEAAKANMPYITERWPGGMLTNFVTIRKAVKKMDMVDRMKKDGSFNSLSKKERLQVDRMRAKLEKNLGSISEMTRLPGALFVVDITREHIAIKEAQKLNIPIFAMVDTNSDPREVEYVIPSNDDASKSIKKVISYVSDSIIDGLSERKADKESKKEAKATKKEDEPKKEKKAEPKAEKKTEPKQEAEVPSKDAEDKKAMKDAKEEVVVESKEETLDKAKETSKKEEK</sequence>
<evidence type="ECO:0000256" key="1">
    <source>
        <dbReference type="ARBA" id="ARBA00006242"/>
    </source>
</evidence>
<dbReference type="Proteomes" id="UP001230915">
    <property type="component" value="Unassembled WGS sequence"/>
</dbReference>
<dbReference type="NCBIfam" id="TIGR01011">
    <property type="entry name" value="rpsB_bact"/>
    <property type="match status" value="1"/>
</dbReference>
<comment type="similarity">
    <text evidence="1 5 6">Belongs to the universal ribosomal protein uS2 family.</text>
</comment>
<keyword evidence="2 5" id="KW-0689">Ribosomal protein</keyword>
<comment type="caution">
    <text evidence="8">The sequence shown here is derived from an EMBL/GenBank/DDBJ whole genome shotgun (WGS) entry which is preliminary data.</text>
</comment>
<dbReference type="Gene3D" id="1.10.287.610">
    <property type="entry name" value="Helix hairpin bin"/>
    <property type="match status" value="1"/>
</dbReference>
<organism evidence="8 9">
    <name type="scientific">Mesonia profundi</name>
    <dbReference type="NCBI Taxonomy" id="3070998"/>
    <lineage>
        <taxon>Bacteria</taxon>
        <taxon>Pseudomonadati</taxon>
        <taxon>Bacteroidota</taxon>
        <taxon>Flavobacteriia</taxon>
        <taxon>Flavobacteriales</taxon>
        <taxon>Flavobacteriaceae</taxon>
        <taxon>Mesonia</taxon>
    </lineage>
</organism>
<evidence type="ECO:0000256" key="4">
    <source>
        <dbReference type="ARBA" id="ARBA00035256"/>
    </source>
</evidence>
<name>A0ABU1A035_9FLAO</name>
<dbReference type="PROSITE" id="PS00963">
    <property type="entry name" value="RIBOSOMAL_S2_2"/>
    <property type="match status" value="1"/>
</dbReference>